<accession>A0A9W7W1S5</accession>
<organism evidence="1 2">
    <name type="scientific">Teratosphaeria destructans</name>
    <dbReference type="NCBI Taxonomy" id="418781"/>
    <lineage>
        <taxon>Eukaryota</taxon>
        <taxon>Fungi</taxon>
        <taxon>Dikarya</taxon>
        <taxon>Ascomycota</taxon>
        <taxon>Pezizomycotina</taxon>
        <taxon>Dothideomycetes</taxon>
        <taxon>Dothideomycetidae</taxon>
        <taxon>Mycosphaerellales</taxon>
        <taxon>Teratosphaeriaceae</taxon>
        <taxon>Teratosphaeria</taxon>
    </lineage>
</organism>
<dbReference type="Proteomes" id="UP001138500">
    <property type="component" value="Unassembled WGS sequence"/>
</dbReference>
<dbReference type="EMBL" id="RIBY02001935">
    <property type="protein sequence ID" value="KAH9826926.1"/>
    <property type="molecule type" value="Genomic_DNA"/>
</dbReference>
<reference evidence="1 2" key="2">
    <citation type="journal article" date="2021" name="Curr. Genet.">
        <title>Genetic response to nitrogen starvation in the aggressive Eucalyptus foliar pathogen Teratosphaeria destructans.</title>
        <authorList>
            <person name="Havenga M."/>
            <person name="Wingfield B.D."/>
            <person name="Wingfield M.J."/>
            <person name="Dreyer L.L."/>
            <person name="Roets F."/>
            <person name="Aylward J."/>
        </authorList>
    </citation>
    <scope>NUCLEOTIDE SEQUENCE [LARGE SCALE GENOMIC DNA]</scope>
    <source>
        <strain evidence="1">CMW44962</strain>
    </source>
</reference>
<dbReference type="AlphaFoldDB" id="A0A9W7W1S5"/>
<keyword evidence="2" id="KW-1185">Reference proteome</keyword>
<comment type="caution">
    <text evidence="1">The sequence shown here is derived from an EMBL/GenBank/DDBJ whole genome shotgun (WGS) entry which is preliminary data.</text>
</comment>
<protein>
    <submittedName>
        <fullName evidence="1">Uncharacterized protein</fullName>
    </submittedName>
</protein>
<name>A0A9W7W1S5_9PEZI</name>
<evidence type="ECO:0000313" key="1">
    <source>
        <dbReference type="EMBL" id="KAH9826926.1"/>
    </source>
</evidence>
<reference evidence="1 2" key="1">
    <citation type="journal article" date="2018" name="IMA Fungus">
        <title>IMA Genome-F 10: Nine draft genome sequences of Claviceps purpurea s.lat., including C. arundinis, C. humidiphila, and C. cf. spartinae, pseudomolecules for the pitch canker pathogen Fusarium circinatum, draft genome of Davidsoniella eucalypti, Grosmannia galeiformis, Quambalaria eucalypti, and Teratosphaeria destructans.</title>
        <authorList>
            <person name="Wingfield B.D."/>
            <person name="Liu M."/>
            <person name="Nguyen H.D."/>
            <person name="Lane F.A."/>
            <person name="Morgan S.W."/>
            <person name="De Vos L."/>
            <person name="Wilken P.M."/>
            <person name="Duong T.A."/>
            <person name="Aylward J."/>
            <person name="Coetzee M.P."/>
            <person name="Dadej K."/>
            <person name="De Beer Z.W."/>
            <person name="Findlay W."/>
            <person name="Havenga M."/>
            <person name="Kolarik M."/>
            <person name="Menzies J.G."/>
            <person name="Naidoo K."/>
            <person name="Pochopski O."/>
            <person name="Shoukouhi P."/>
            <person name="Santana Q.C."/>
            <person name="Seifert K.A."/>
            <person name="Soal N."/>
            <person name="Steenkamp E.T."/>
            <person name="Tatham C.T."/>
            <person name="van der Nest M.A."/>
            <person name="Wingfield M.J."/>
        </authorList>
    </citation>
    <scope>NUCLEOTIDE SEQUENCE [LARGE SCALE GENOMIC DNA]</scope>
    <source>
        <strain evidence="1">CMW44962</strain>
    </source>
</reference>
<evidence type="ECO:0000313" key="2">
    <source>
        <dbReference type="Proteomes" id="UP001138500"/>
    </source>
</evidence>
<sequence>MTTAGVWDAMVSSCCPYYCRLQVYDRFWVDYRFQTLSAAAVVEIVVVDGPGGNVVAWLLR</sequence>
<proteinExistence type="predicted"/>
<gene>
    <name evidence="1" type="ORF">Tdes44962_MAKER09892</name>
</gene>